<name>A0A7R9BE38_9CRUS</name>
<dbReference type="AlphaFoldDB" id="A0A7R9BE38"/>
<accession>A0A7R9BE38</accession>
<reference evidence="3" key="1">
    <citation type="submission" date="2020-11" db="EMBL/GenBank/DDBJ databases">
        <authorList>
            <person name="Tran Van P."/>
        </authorList>
    </citation>
    <scope>NUCLEOTIDE SEQUENCE</scope>
</reference>
<evidence type="ECO:0000313" key="3">
    <source>
        <dbReference type="EMBL" id="CAD7272612.1"/>
    </source>
</evidence>
<proteinExistence type="predicted"/>
<keyword evidence="2" id="KW-0732">Signal</keyword>
<feature type="signal peptide" evidence="2">
    <location>
        <begin position="1"/>
        <end position="22"/>
    </location>
</feature>
<dbReference type="EMBL" id="OA882084">
    <property type="protein sequence ID" value="CAD7272612.1"/>
    <property type="molecule type" value="Genomic_DNA"/>
</dbReference>
<evidence type="ECO:0000256" key="2">
    <source>
        <dbReference type="SAM" id="SignalP"/>
    </source>
</evidence>
<evidence type="ECO:0000256" key="1">
    <source>
        <dbReference type="SAM" id="MobiDB-lite"/>
    </source>
</evidence>
<keyword evidence="4" id="KW-1185">Reference proteome</keyword>
<feature type="region of interest" description="Disordered" evidence="1">
    <location>
        <begin position="291"/>
        <end position="311"/>
    </location>
</feature>
<protein>
    <submittedName>
        <fullName evidence="3">Uncharacterized protein</fullName>
    </submittedName>
</protein>
<organism evidence="3">
    <name type="scientific">Notodromas monacha</name>
    <dbReference type="NCBI Taxonomy" id="399045"/>
    <lineage>
        <taxon>Eukaryota</taxon>
        <taxon>Metazoa</taxon>
        <taxon>Ecdysozoa</taxon>
        <taxon>Arthropoda</taxon>
        <taxon>Crustacea</taxon>
        <taxon>Oligostraca</taxon>
        <taxon>Ostracoda</taxon>
        <taxon>Podocopa</taxon>
        <taxon>Podocopida</taxon>
        <taxon>Cypridocopina</taxon>
        <taxon>Cypridoidea</taxon>
        <taxon>Cyprididae</taxon>
        <taxon>Notodromas</taxon>
    </lineage>
</organism>
<gene>
    <name evidence="3" type="ORF">NMOB1V02_LOCUS537</name>
</gene>
<evidence type="ECO:0000313" key="4">
    <source>
        <dbReference type="Proteomes" id="UP000678499"/>
    </source>
</evidence>
<dbReference type="EMBL" id="CAJPEX010000047">
    <property type="protein sequence ID" value="CAG0912764.1"/>
    <property type="molecule type" value="Genomic_DNA"/>
</dbReference>
<sequence>MSFGIIMLTFVLPQSFVRGVECQGNQQTAEVFPPRDRLEACVKLCVSVDPSNGRVTFTGGNTDCLDACKKKYLFSSPMSGVLGQEEFVGTTTTQSDPTSQSAVLPLLEREPGISTIYSTLMRGWTVLEDLCEIFDRARTSGLPGVSGMSDKHIMCDVLEGINQPNFNKAVCLVSNDAEDLIRGCKQMTLAKMAHSRDEMVVKMANELNKEVANIKAKHEFSQQHHQQDHMNFDPAPSMFYQAPESASQRLEHCVNADFLRKQELDTIQALRKEIAVKQNLVRQLERKPGCGAVDGAPEIPAEPRASPDGMTRMSCAQDLGLLRFTMNKILDTLEQKYEDLSLRKCDSPGVSQVSLNDPNGSTDVAYAEALLPSPPPHDRLFAEVLSENITHGTMNYQTQNVTINAENFKDNPLSDSVIRGRVEYHGMKRTVKWSLSRHVL</sequence>
<dbReference type="Proteomes" id="UP000678499">
    <property type="component" value="Unassembled WGS sequence"/>
</dbReference>
<feature type="chain" id="PRO_5036209969" evidence="2">
    <location>
        <begin position="23"/>
        <end position="440"/>
    </location>
</feature>